<keyword evidence="2" id="KW-0223">Dioxygenase</keyword>
<dbReference type="KEGG" id="cyj:Cyan7822_1503"/>
<dbReference type="InterPro" id="IPR037523">
    <property type="entry name" value="VOC_core"/>
</dbReference>
<gene>
    <name evidence="2" type="ordered locus">Cyan7822_1503</name>
</gene>
<dbReference type="Gene3D" id="3.10.180.10">
    <property type="entry name" value="2,3-Dihydroxybiphenyl 1,2-Dioxygenase, domain 1"/>
    <property type="match status" value="1"/>
</dbReference>
<dbReference type="AlphaFoldDB" id="E0U5A8"/>
<dbReference type="HOGENOM" id="CLU_1944264_0_0_3"/>
<sequence length="124" mass="14231">MTLKYTEVFVALAASNFETLVNFYSNLLNQKPNPYLPNNYAEFRLSGLKLGIFSPKKSHQSEFYHSAKTRMSLCFEVEDLEAAINHLTQMGYPPPGEIIIENHGREIYAYDAEDNRLILHQTNS</sequence>
<proteinExistence type="predicted"/>
<protein>
    <submittedName>
        <fullName evidence="2">Glyoxalase/bleomycin resistance protein/dioxygenase</fullName>
    </submittedName>
</protein>
<dbReference type="PROSITE" id="PS51819">
    <property type="entry name" value="VOC"/>
    <property type="match status" value="1"/>
</dbReference>
<dbReference type="Proteomes" id="UP000008206">
    <property type="component" value="Chromosome"/>
</dbReference>
<dbReference type="RefSeq" id="WP_013321605.1">
    <property type="nucleotide sequence ID" value="NC_014501.1"/>
</dbReference>
<dbReference type="InterPro" id="IPR004360">
    <property type="entry name" value="Glyas_Fos-R_dOase_dom"/>
</dbReference>
<dbReference type="OrthoDB" id="458060at2"/>
<keyword evidence="3" id="KW-1185">Reference proteome</keyword>
<dbReference type="GO" id="GO:0051213">
    <property type="term" value="F:dioxygenase activity"/>
    <property type="evidence" value="ECO:0007669"/>
    <property type="project" value="UniProtKB-KW"/>
</dbReference>
<evidence type="ECO:0000313" key="2">
    <source>
        <dbReference type="EMBL" id="ADN13498.1"/>
    </source>
</evidence>
<keyword evidence="2" id="KW-0560">Oxidoreductase</keyword>
<reference evidence="3" key="1">
    <citation type="journal article" date="2011" name="MBio">
        <title>Novel metabolic attributes of the genus Cyanothece, comprising a group of unicellular nitrogen-fixing Cyanobacteria.</title>
        <authorList>
            <person name="Bandyopadhyay A."/>
            <person name="Elvitigala T."/>
            <person name="Welsh E."/>
            <person name="Stockel J."/>
            <person name="Liberton M."/>
            <person name="Min H."/>
            <person name="Sherman L.A."/>
            <person name="Pakrasi H.B."/>
        </authorList>
    </citation>
    <scope>NUCLEOTIDE SEQUENCE [LARGE SCALE GENOMIC DNA]</scope>
    <source>
        <strain evidence="3">PCC 7822</strain>
    </source>
</reference>
<accession>E0U5A8</accession>
<dbReference type="STRING" id="497965.Cyan7822_1503"/>
<dbReference type="EMBL" id="CP002198">
    <property type="protein sequence ID" value="ADN13498.1"/>
    <property type="molecule type" value="Genomic_DNA"/>
</dbReference>
<dbReference type="SUPFAM" id="SSF54593">
    <property type="entry name" value="Glyoxalase/Bleomycin resistance protein/Dihydroxybiphenyl dioxygenase"/>
    <property type="match status" value="1"/>
</dbReference>
<evidence type="ECO:0000259" key="1">
    <source>
        <dbReference type="PROSITE" id="PS51819"/>
    </source>
</evidence>
<feature type="domain" description="VOC" evidence="1">
    <location>
        <begin position="6"/>
        <end position="122"/>
    </location>
</feature>
<name>E0U5A8_GLOV7</name>
<organism evidence="2 3">
    <name type="scientific">Gloeothece verrucosa (strain PCC 7822)</name>
    <name type="common">Cyanothece sp. (strain PCC 7822)</name>
    <dbReference type="NCBI Taxonomy" id="497965"/>
    <lineage>
        <taxon>Bacteria</taxon>
        <taxon>Bacillati</taxon>
        <taxon>Cyanobacteriota</taxon>
        <taxon>Cyanophyceae</taxon>
        <taxon>Oscillatoriophycideae</taxon>
        <taxon>Chroococcales</taxon>
        <taxon>Aphanothecaceae</taxon>
        <taxon>Gloeothece</taxon>
        <taxon>Gloeothece verrucosa</taxon>
    </lineage>
</organism>
<dbReference type="InterPro" id="IPR029068">
    <property type="entry name" value="Glyas_Bleomycin-R_OHBP_Dase"/>
</dbReference>
<dbReference type="eggNOG" id="COG0346">
    <property type="taxonomic scope" value="Bacteria"/>
</dbReference>
<dbReference type="Pfam" id="PF00903">
    <property type="entry name" value="Glyoxalase"/>
    <property type="match status" value="1"/>
</dbReference>
<evidence type="ECO:0000313" key="3">
    <source>
        <dbReference type="Proteomes" id="UP000008206"/>
    </source>
</evidence>